<keyword evidence="3" id="KW-1185">Reference proteome</keyword>
<feature type="compositionally biased region" description="Basic and acidic residues" evidence="1">
    <location>
        <begin position="83"/>
        <end position="96"/>
    </location>
</feature>
<dbReference type="SUPFAM" id="SSF52096">
    <property type="entry name" value="ClpP/crotonase"/>
    <property type="match status" value="1"/>
</dbReference>
<dbReference type="RefSeq" id="WP_345483223.1">
    <property type="nucleotide sequence ID" value="NZ_BAABJL010000266.1"/>
</dbReference>
<gene>
    <name evidence="2" type="ORF">HEB94_000626</name>
</gene>
<dbReference type="Pfam" id="PF00574">
    <property type="entry name" value="CLP_protease"/>
    <property type="match status" value="1"/>
</dbReference>
<dbReference type="Proteomes" id="UP000638648">
    <property type="component" value="Unassembled WGS sequence"/>
</dbReference>
<protein>
    <submittedName>
        <fullName evidence="2">Uncharacterized protein</fullName>
    </submittedName>
</protein>
<evidence type="ECO:0000313" key="3">
    <source>
        <dbReference type="Proteomes" id="UP000638648"/>
    </source>
</evidence>
<dbReference type="EMBL" id="JADBEM010000001">
    <property type="protein sequence ID" value="MBE1603778.1"/>
    <property type="molecule type" value="Genomic_DNA"/>
</dbReference>
<reference evidence="2" key="1">
    <citation type="submission" date="2020-10" db="EMBL/GenBank/DDBJ databases">
        <title>Sequencing the genomes of 1000 actinobacteria strains.</title>
        <authorList>
            <person name="Klenk H.-P."/>
        </authorList>
    </citation>
    <scope>NUCLEOTIDE SEQUENCE</scope>
    <source>
        <strain evidence="2">DSM 45354</strain>
    </source>
</reference>
<proteinExistence type="predicted"/>
<name>A0A927MRY2_9ACTN</name>
<evidence type="ECO:0000256" key="1">
    <source>
        <dbReference type="SAM" id="MobiDB-lite"/>
    </source>
</evidence>
<accession>A0A927MRY2</accession>
<organism evidence="2 3">
    <name type="scientific">Actinopolymorpha pittospori</name>
    <dbReference type="NCBI Taxonomy" id="648752"/>
    <lineage>
        <taxon>Bacteria</taxon>
        <taxon>Bacillati</taxon>
        <taxon>Actinomycetota</taxon>
        <taxon>Actinomycetes</taxon>
        <taxon>Propionibacteriales</taxon>
        <taxon>Actinopolymorphaceae</taxon>
        <taxon>Actinopolymorpha</taxon>
    </lineage>
</organism>
<evidence type="ECO:0000313" key="2">
    <source>
        <dbReference type="EMBL" id="MBE1603778.1"/>
    </source>
</evidence>
<comment type="caution">
    <text evidence="2">The sequence shown here is derived from an EMBL/GenBank/DDBJ whole genome shotgun (WGS) entry which is preliminary data.</text>
</comment>
<sequence length="102" mass="10611">MFSRLFSERIVFLGGEVDDDVANVVMAQFIHLEAASTSQEISLEMVRHRLPVVMVVARHSAGHAGSGRAVVAAPAGRHGARRPLGDDVRGGVDGDHGAAAGG</sequence>
<dbReference type="Gene3D" id="3.90.226.10">
    <property type="entry name" value="2-enoyl-CoA Hydratase, Chain A, domain 1"/>
    <property type="match status" value="1"/>
</dbReference>
<feature type="compositionally biased region" description="Low complexity" evidence="1">
    <location>
        <begin position="67"/>
        <end position="77"/>
    </location>
</feature>
<dbReference type="AlphaFoldDB" id="A0A927MRY2"/>
<dbReference type="InterPro" id="IPR029045">
    <property type="entry name" value="ClpP/crotonase-like_dom_sf"/>
</dbReference>
<dbReference type="InterPro" id="IPR023562">
    <property type="entry name" value="ClpP/TepA"/>
</dbReference>
<feature type="region of interest" description="Disordered" evidence="1">
    <location>
        <begin position="67"/>
        <end position="102"/>
    </location>
</feature>